<feature type="transmembrane region" description="Helical" evidence="1">
    <location>
        <begin position="339"/>
        <end position="358"/>
    </location>
</feature>
<comment type="caution">
    <text evidence="2">The sequence shown here is derived from an EMBL/GenBank/DDBJ whole genome shotgun (WGS) entry which is preliminary data.</text>
</comment>
<keyword evidence="1" id="KW-0472">Membrane</keyword>
<accession>A0ABW5Q746</accession>
<keyword evidence="1" id="KW-1133">Transmembrane helix</keyword>
<dbReference type="RefSeq" id="WP_054752245.1">
    <property type="nucleotide sequence ID" value="NZ_JBHUMZ010000011.1"/>
</dbReference>
<proteinExistence type="predicted"/>
<reference evidence="3" key="1">
    <citation type="journal article" date="2019" name="Int. J. Syst. Evol. Microbiol.">
        <title>The Global Catalogue of Microorganisms (GCM) 10K type strain sequencing project: providing services to taxonomists for standard genome sequencing and annotation.</title>
        <authorList>
            <consortium name="The Broad Institute Genomics Platform"/>
            <consortium name="The Broad Institute Genome Sequencing Center for Infectious Disease"/>
            <person name="Wu L."/>
            <person name="Ma J."/>
        </authorList>
    </citation>
    <scope>NUCLEOTIDE SEQUENCE [LARGE SCALE GENOMIC DNA]</scope>
    <source>
        <strain evidence="3">TISTR 1571</strain>
    </source>
</reference>
<evidence type="ECO:0000313" key="2">
    <source>
        <dbReference type="EMBL" id="MFD2637804.1"/>
    </source>
</evidence>
<evidence type="ECO:0000256" key="1">
    <source>
        <dbReference type="SAM" id="Phobius"/>
    </source>
</evidence>
<dbReference type="EMBL" id="JBHUMZ010000011">
    <property type="protein sequence ID" value="MFD2637804.1"/>
    <property type="molecule type" value="Genomic_DNA"/>
</dbReference>
<protein>
    <recommendedName>
        <fullName evidence="4">5,10-methylene-tetrahydrofolate dehydrogenase</fullName>
    </recommendedName>
</protein>
<evidence type="ECO:0000313" key="3">
    <source>
        <dbReference type="Proteomes" id="UP001597452"/>
    </source>
</evidence>
<evidence type="ECO:0008006" key="4">
    <source>
        <dbReference type="Google" id="ProtNLM"/>
    </source>
</evidence>
<organism evidence="2 3">
    <name type="scientific">Piscibacillus salipiscarius</name>
    <dbReference type="NCBI Taxonomy" id="299480"/>
    <lineage>
        <taxon>Bacteria</taxon>
        <taxon>Bacillati</taxon>
        <taxon>Bacillota</taxon>
        <taxon>Bacilli</taxon>
        <taxon>Bacillales</taxon>
        <taxon>Bacillaceae</taxon>
        <taxon>Piscibacillus</taxon>
    </lineage>
</organism>
<name>A0ABW5Q746_9BACI</name>
<keyword evidence="1" id="KW-0812">Transmembrane</keyword>
<feature type="transmembrane region" description="Helical" evidence="1">
    <location>
        <begin position="290"/>
        <end position="319"/>
    </location>
</feature>
<dbReference type="Proteomes" id="UP001597452">
    <property type="component" value="Unassembled WGS sequence"/>
</dbReference>
<feature type="transmembrane region" description="Helical" evidence="1">
    <location>
        <begin position="248"/>
        <end position="269"/>
    </location>
</feature>
<gene>
    <name evidence="2" type="ORF">ACFSW4_02805</name>
</gene>
<feature type="transmembrane region" description="Helical" evidence="1">
    <location>
        <begin position="218"/>
        <end position="242"/>
    </location>
</feature>
<sequence length="393" mass="45170">MSSSYRRVKLITAPGFANEVICELEDELPSLLKQYVNDQWEWEVEQEEDALTGSTGDTREILETILSNIKESDVDYLICLTDLPLFHDGRVVVSEAYEEENVAIISIPGLGSTPMRKRIKSSIIQLVNEMYYESSEEGYERLRDKIKEAGKDGLRVIDGRILVGRKGFEKFSPIKREVPKDGEHNIDVRFTVPSKIWGGVRILTGMVRANQPWRMFPAFVKVLVVAFATGAYALVFPTLWTLTSDYEIWRLAMLSVVSIFAMVTWIMLAHNLWESPRHDTHNRKRWLYNIATAFTLLISVTLFYINLYLMFLISVFIFIPLPSLESQVGSSSSYVDYFFIAWLISSFATIIGALGTALESEETILSATYGYRQKQRYEQLKKRKEEEKQEEKS</sequence>
<keyword evidence="3" id="KW-1185">Reference proteome</keyword>